<dbReference type="Gene3D" id="1.10.510.10">
    <property type="entry name" value="Transferase(Phosphotransferase) domain 1"/>
    <property type="match status" value="1"/>
</dbReference>
<dbReference type="SUPFAM" id="SSF56112">
    <property type="entry name" value="Protein kinase-like (PK-like)"/>
    <property type="match status" value="1"/>
</dbReference>
<dbReference type="InterPro" id="IPR000719">
    <property type="entry name" value="Prot_kinase_dom"/>
</dbReference>
<dbReference type="PROSITE" id="PS50011">
    <property type="entry name" value="PROTEIN_KINASE_DOM"/>
    <property type="match status" value="1"/>
</dbReference>
<dbReference type="OrthoDB" id="6494372at2759"/>
<feature type="binding site" evidence="6">
    <location>
        <position position="331"/>
    </location>
    <ligand>
        <name>ATP</name>
        <dbReference type="ChEBI" id="CHEBI:30616"/>
    </ligand>
</feature>
<evidence type="ECO:0000256" key="2">
    <source>
        <dbReference type="ARBA" id="ARBA00022679"/>
    </source>
</evidence>
<evidence type="ECO:0000256" key="4">
    <source>
        <dbReference type="ARBA" id="ARBA00022777"/>
    </source>
</evidence>
<evidence type="ECO:0000256" key="7">
    <source>
        <dbReference type="SAM" id="MobiDB-lite"/>
    </source>
</evidence>
<dbReference type="InterPro" id="IPR017441">
    <property type="entry name" value="Protein_kinase_ATP_BS"/>
</dbReference>
<dbReference type="InParanoid" id="A0A1V9XCY8"/>
<dbReference type="PANTHER" id="PTHR24351">
    <property type="entry name" value="RIBOSOMAL PROTEIN S6 KINASE"/>
    <property type="match status" value="1"/>
</dbReference>
<dbReference type="Gene3D" id="3.30.200.20">
    <property type="entry name" value="Phosphorylase Kinase, domain 1"/>
    <property type="match status" value="1"/>
</dbReference>
<keyword evidence="10" id="KW-1185">Reference proteome</keyword>
<evidence type="ECO:0000256" key="1">
    <source>
        <dbReference type="ARBA" id="ARBA00022527"/>
    </source>
</evidence>
<dbReference type="Proteomes" id="UP000192247">
    <property type="component" value="Unassembled WGS sequence"/>
</dbReference>
<dbReference type="PROSITE" id="PS00107">
    <property type="entry name" value="PROTEIN_KINASE_ATP"/>
    <property type="match status" value="1"/>
</dbReference>
<keyword evidence="3 6" id="KW-0547">Nucleotide-binding</keyword>
<evidence type="ECO:0000256" key="3">
    <source>
        <dbReference type="ARBA" id="ARBA00022741"/>
    </source>
</evidence>
<keyword evidence="1" id="KW-0723">Serine/threonine-protein kinase</keyword>
<dbReference type="InterPro" id="IPR008266">
    <property type="entry name" value="Tyr_kinase_AS"/>
</dbReference>
<dbReference type="AlphaFoldDB" id="A0A1V9XCY8"/>
<evidence type="ECO:0000313" key="9">
    <source>
        <dbReference type="EMBL" id="OQR71218.1"/>
    </source>
</evidence>
<feature type="non-terminal residue" evidence="9">
    <location>
        <position position="658"/>
    </location>
</feature>
<feature type="domain" description="Protein kinase" evidence="8">
    <location>
        <begin position="298"/>
        <end position="566"/>
    </location>
</feature>
<evidence type="ECO:0000259" key="8">
    <source>
        <dbReference type="PROSITE" id="PS50011"/>
    </source>
</evidence>
<evidence type="ECO:0000313" key="10">
    <source>
        <dbReference type="Proteomes" id="UP000192247"/>
    </source>
</evidence>
<dbReference type="Pfam" id="PF00069">
    <property type="entry name" value="Pkinase"/>
    <property type="match status" value="1"/>
</dbReference>
<organism evidence="9 10">
    <name type="scientific">Tropilaelaps mercedesae</name>
    <dbReference type="NCBI Taxonomy" id="418985"/>
    <lineage>
        <taxon>Eukaryota</taxon>
        <taxon>Metazoa</taxon>
        <taxon>Ecdysozoa</taxon>
        <taxon>Arthropoda</taxon>
        <taxon>Chelicerata</taxon>
        <taxon>Arachnida</taxon>
        <taxon>Acari</taxon>
        <taxon>Parasitiformes</taxon>
        <taxon>Mesostigmata</taxon>
        <taxon>Gamasina</taxon>
        <taxon>Dermanyssoidea</taxon>
        <taxon>Laelapidae</taxon>
        <taxon>Tropilaelaps</taxon>
    </lineage>
</organism>
<accession>A0A1V9XCY8</accession>
<dbReference type="GO" id="GO:0005524">
    <property type="term" value="F:ATP binding"/>
    <property type="evidence" value="ECO:0007669"/>
    <property type="project" value="UniProtKB-UniRule"/>
</dbReference>
<name>A0A1V9XCY8_9ACAR</name>
<dbReference type="PROSITE" id="PS00109">
    <property type="entry name" value="PROTEIN_KINASE_TYR"/>
    <property type="match status" value="1"/>
</dbReference>
<gene>
    <name evidence="9" type="ORF">BIW11_11139</name>
</gene>
<dbReference type="EMBL" id="MNPL01015142">
    <property type="protein sequence ID" value="OQR71218.1"/>
    <property type="molecule type" value="Genomic_DNA"/>
</dbReference>
<evidence type="ECO:0000256" key="5">
    <source>
        <dbReference type="ARBA" id="ARBA00022840"/>
    </source>
</evidence>
<dbReference type="STRING" id="418985.A0A1V9XCY8"/>
<dbReference type="GO" id="GO:0004674">
    <property type="term" value="F:protein serine/threonine kinase activity"/>
    <property type="evidence" value="ECO:0007669"/>
    <property type="project" value="UniProtKB-KW"/>
</dbReference>
<reference evidence="9 10" key="1">
    <citation type="journal article" date="2017" name="Gigascience">
        <title>Draft genome of the honey bee ectoparasitic mite, Tropilaelaps mercedesae, is shaped by the parasitic life history.</title>
        <authorList>
            <person name="Dong X."/>
            <person name="Armstrong S.D."/>
            <person name="Xia D."/>
            <person name="Makepeace B.L."/>
            <person name="Darby A.C."/>
            <person name="Kadowaki T."/>
        </authorList>
    </citation>
    <scope>NUCLEOTIDE SEQUENCE [LARGE SCALE GENOMIC DNA]</scope>
    <source>
        <strain evidence="9">Wuxi-XJTLU</strain>
    </source>
</reference>
<sequence>MDVLELSPISHPESVEGLVSSISSPPSRRLATPCSSQDVTSIIKKARARSSFCNRRRSKVRFDERPISEHCTSFRGSPANSTLNRKGSTFSKDTHVVNRSVGGVLTPRHRELNGRRMNSTIYSDGQQDCHQDLNKSFSQPTTSLEINNGSLTEFVSDVECVSPTYKAIHTVDNHGVSGGRQNASTRVGATRREKTGEIQLRREVSDFIKQADLDIPSAKKNATKEPIVVLDSVKDPSMSSSSSLPEVASTTWNKFIRGMRTIMACIFVRRRPDTRFKSTSIWVNPEYADEFDLTSGSMSMCYKIGSGSYGVVYLVEHKETWKKYAIKCVRKRTGKRRLPSIENCETEFHVWRKTAGHPNIISLIAAFQTRSAFCFVMDYVSTGNLSHLLSRQDKPLRDEDVRRIASQLAHALYTVHRLGFLHRDVSCSNVLVTSKRNVLLIDFGSSVVGHTATTRAGTLAYMAPEVLAGRAAGPGADWWSYGIVLFALFEGTTPMHIYANRYKLDLRRLSLRSRFAIMKRVSVPISPLLQTDRKNLLKDFLREEPKARLGVRRKQDFNLIKQHAYFARVNWRTMDEALEKMLRKKYDSLGHGGFGLGGGVGYGAVFAVPAVPVQSVPSIKVGIGVAQQPAVSTPVAYTPAIVLKPAIAKVATSSVTIR</sequence>
<comment type="caution">
    <text evidence="9">The sequence shown here is derived from an EMBL/GenBank/DDBJ whole genome shotgun (WGS) entry which is preliminary data.</text>
</comment>
<feature type="region of interest" description="Disordered" evidence="7">
    <location>
        <begin position="172"/>
        <end position="192"/>
    </location>
</feature>
<keyword evidence="4 9" id="KW-0418">Kinase</keyword>
<dbReference type="InterPro" id="IPR011009">
    <property type="entry name" value="Kinase-like_dom_sf"/>
</dbReference>
<evidence type="ECO:0000256" key="6">
    <source>
        <dbReference type="PROSITE-ProRule" id="PRU10141"/>
    </source>
</evidence>
<keyword evidence="2" id="KW-0808">Transferase</keyword>
<proteinExistence type="predicted"/>
<protein>
    <submittedName>
        <fullName evidence="9">Putative serine/threonine-protein kinase-like</fullName>
    </submittedName>
</protein>
<keyword evidence="5 6" id="KW-0067">ATP-binding</keyword>